<feature type="binding site" evidence="7">
    <location>
        <begin position="12"/>
        <end position="17"/>
    </location>
    <ligand>
        <name>substrate</name>
    </ligand>
</feature>
<organism evidence="9 10">
    <name type="scientific">Cohnella hongkongensis</name>
    <dbReference type="NCBI Taxonomy" id="178337"/>
    <lineage>
        <taxon>Bacteria</taxon>
        <taxon>Bacillati</taxon>
        <taxon>Bacillota</taxon>
        <taxon>Bacilli</taxon>
        <taxon>Bacillales</taxon>
        <taxon>Paenibacillaceae</taxon>
        <taxon>Cohnella</taxon>
    </lineage>
</organism>
<evidence type="ECO:0000256" key="5">
    <source>
        <dbReference type="ARBA" id="ARBA00022842"/>
    </source>
</evidence>
<reference evidence="10" key="1">
    <citation type="journal article" date="2019" name="Int. J. Syst. Evol. Microbiol.">
        <title>The Global Catalogue of Microorganisms (GCM) 10K type strain sequencing project: providing services to taxonomists for standard genome sequencing and annotation.</title>
        <authorList>
            <consortium name="The Broad Institute Genomics Platform"/>
            <consortium name="The Broad Institute Genome Sequencing Center for Infectious Disease"/>
            <person name="Wu L."/>
            <person name="Ma J."/>
        </authorList>
    </citation>
    <scope>NUCLEOTIDE SEQUENCE [LARGE SCALE GENOMIC DNA]</scope>
    <source>
        <strain evidence="10">CCUG 49571</strain>
    </source>
</reference>
<evidence type="ECO:0000256" key="4">
    <source>
        <dbReference type="ARBA" id="ARBA00022801"/>
    </source>
</evidence>
<feature type="binding site" evidence="7">
    <location>
        <position position="45"/>
    </location>
    <ligand>
        <name>Mg(2+)</name>
        <dbReference type="ChEBI" id="CHEBI:18420"/>
    </ligand>
</feature>
<feature type="binding site" evidence="7">
    <location>
        <begin position="199"/>
        <end position="200"/>
    </location>
    <ligand>
        <name>substrate</name>
    </ligand>
</feature>
<dbReference type="GO" id="GO:0036220">
    <property type="term" value="F:ITP diphosphatase activity"/>
    <property type="evidence" value="ECO:0007669"/>
    <property type="project" value="UniProtKB-EC"/>
</dbReference>
<comment type="similarity">
    <text evidence="1 7 8">Belongs to the HAM1 NTPase family.</text>
</comment>
<evidence type="ECO:0000313" key="9">
    <source>
        <dbReference type="EMBL" id="MFC4600442.1"/>
    </source>
</evidence>
<feature type="binding site" evidence="7">
    <location>
        <begin position="171"/>
        <end position="174"/>
    </location>
    <ligand>
        <name>substrate</name>
    </ligand>
</feature>
<name>A0ABV9FI51_9BACL</name>
<keyword evidence="6 7" id="KW-0546">Nucleotide metabolism</keyword>
<feature type="active site" description="Proton acceptor" evidence="7">
    <location>
        <position position="74"/>
    </location>
</feature>
<dbReference type="PANTHER" id="PTHR11067">
    <property type="entry name" value="INOSINE TRIPHOSPHATE PYROPHOSPHATASE/HAM1 PROTEIN"/>
    <property type="match status" value="1"/>
</dbReference>
<protein>
    <recommendedName>
        <fullName evidence="7">dITP/XTP pyrophosphatase</fullName>
        <ecNumber evidence="7">3.6.1.66</ecNumber>
    </recommendedName>
    <alternativeName>
        <fullName evidence="7">Non-canonical purine NTP pyrophosphatase</fullName>
    </alternativeName>
    <alternativeName>
        <fullName evidence="7">Non-standard purine NTP pyrophosphatase</fullName>
    </alternativeName>
    <alternativeName>
        <fullName evidence="7">Nucleoside-triphosphate diphosphatase</fullName>
    </alternativeName>
    <alternativeName>
        <fullName evidence="7">Nucleoside-triphosphate pyrophosphatase</fullName>
        <shortName evidence="7">NTPase</shortName>
    </alternativeName>
</protein>
<dbReference type="EC" id="3.6.1.66" evidence="7"/>
<accession>A0ABV9FI51</accession>
<dbReference type="InterPro" id="IPR029001">
    <property type="entry name" value="ITPase-like_fam"/>
</dbReference>
<keyword evidence="4 7" id="KW-0378">Hydrolase</keyword>
<evidence type="ECO:0000256" key="6">
    <source>
        <dbReference type="ARBA" id="ARBA00023080"/>
    </source>
</evidence>
<sequence length="215" mass="22909">MIRRGDELLIATRNKGKSKEFREAFREIGVTVKDLNEVAGLPDVEETGTTFEENATIKAKAIAALVGMPVLADDSGLCVDALSGAPGVYSARYAGEPSNDAANNEKLLRELDRIGAAAVILPEAGDGFATLSAARFACSLVLYDPSDESRLAAEGDVEGRILNRPRGSGGFGYDPLFWIPSLGRSMAELALEEKNAISHRGQALRKLLTMLEGKA</sequence>
<dbReference type="InterPro" id="IPR002637">
    <property type="entry name" value="RdgB/HAM1"/>
</dbReference>
<proteinExistence type="inferred from homology"/>
<gene>
    <name evidence="9" type="ORF">ACFO3S_19515</name>
</gene>
<dbReference type="Gene3D" id="3.90.950.10">
    <property type="match status" value="1"/>
</dbReference>
<comment type="catalytic activity">
    <reaction evidence="7">
        <text>dITP + H2O = dIMP + diphosphate + H(+)</text>
        <dbReference type="Rhea" id="RHEA:28342"/>
        <dbReference type="ChEBI" id="CHEBI:15377"/>
        <dbReference type="ChEBI" id="CHEBI:15378"/>
        <dbReference type="ChEBI" id="CHEBI:33019"/>
        <dbReference type="ChEBI" id="CHEBI:61194"/>
        <dbReference type="ChEBI" id="CHEBI:61382"/>
        <dbReference type="EC" id="3.6.1.66"/>
    </reaction>
</comment>
<keyword evidence="5 7" id="KW-0460">Magnesium</keyword>
<dbReference type="RefSeq" id="WP_378099525.1">
    <property type="nucleotide sequence ID" value="NZ_JBHSEP010000016.1"/>
</dbReference>
<comment type="catalytic activity">
    <reaction evidence="7">
        <text>ITP + H2O = IMP + diphosphate + H(+)</text>
        <dbReference type="Rhea" id="RHEA:29399"/>
        <dbReference type="ChEBI" id="CHEBI:15377"/>
        <dbReference type="ChEBI" id="CHEBI:15378"/>
        <dbReference type="ChEBI" id="CHEBI:33019"/>
        <dbReference type="ChEBI" id="CHEBI:58053"/>
        <dbReference type="ChEBI" id="CHEBI:61402"/>
        <dbReference type="EC" id="3.6.1.66"/>
    </reaction>
</comment>
<dbReference type="HAMAP" id="MF_01405">
    <property type="entry name" value="Non_canon_purine_NTPase"/>
    <property type="match status" value="1"/>
</dbReference>
<dbReference type="CDD" id="cd00515">
    <property type="entry name" value="HAM1"/>
    <property type="match status" value="1"/>
</dbReference>
<comment type="subunit">
    <text evidence="7">Homodimer.</text>
</comment>
<evidence type="ECO:0000256" key="8">
    <source>
        <dbReference type="RuleBase" id="RU003781"/>
    </source>
</evidence>
<feature type="binding site" evidence="7">
    <location>
        <position position="194"/>
    </location>
    <ligand>
        <name>substrate</name>
    </ligand>
</feature>
<evidence type="ECO:0000256" key="7">
    <source>
        <dbReference type="HAMAP-Rule" id="MF_01405"/>
    </source>
</evidence>
<dbReference type="InterPro" id="IPR020922">
    <property type="entry name" value="dITP/XTP_pyrophosphatase"/>
</dbReference>
<feature type="binding site" evidence="7">
    <location>
        <position position="74"/>
    </location>
    <ligand>
        <name>Mg(2+)</name>
        <dbReference type="ChEBI" id="CHEBI:18420"/>
    </ligand>
</feature>
<dbReference type="NCBIfam" id="NF011397">
    <property type="entry name" value="PRK14822.1"/>
    <property type="match status" value="1"/>
</dbReference>
<evidence type="ECO:0000256" key="2">
    <source>
        <dbReference type="ARBA" id="ARBA00022723"/>
    </source>
</evidence>
<keyword evidence="3 7" id="KW-0547">Nucleotide-binding</keyword>
<dbReference type="Proteomes" id="UP001596028">
    <property type="component" value="Unassembled WGS sequence"/>
</dbReference>
<evidence type="ECO:0000313" key="10">
    <source>
        <dbReference type="Proteomes" id="UP001596028"/>
    </source>
</evidence>
<dbReference type="SUPFAM" id="SSF52972">
    <property type="entry name" value="ITPase-like"/>
    <property type="match status" value="1"/>
</dbReference>
<keyword evidence="10" id="KW-1185">Reference proteome</keyword>
<comment type="function">
    <text evidence="7">Pyrophosphatase that catalyzes the hydrolysis of nucleoside triphosphates to their monophosphate derivatives, with a high preference for the non-canonical purine nucleotides XTP (xanthosine triphosphate), dITP (deoxyinosine triphosphate) and ITP. Seems to function as a house-cleaning enzyme that removes non-canonical purine nucleotides from the nucleotide pool, thus preventing their incorporation into DNA/RNA and avoiding chromosomal lesions.</text>
</comment>
<comment type="catalytic activity">
    <reaction evidence="7">
        <text>XTP + H2O = XMP + diphosphate + H(+)</text>
        <dbReference type="Rhea" id="RHEA:28610"/>
        <dbReference type="ChEBI" id="CHEBI:15377"/>
        <dbReference type="ChEBI" id="CHEBI:15378"/>
        <dbReference type="ChEBI" id="CHEBI:33019"/>
        <dbReference type="ChEBI" id="CHEBI:57464"/>
        <dbReference type="ChEBI" id="CHEBI:61314"/>
        <dbReference type="EC" id="3.6.1.66"/>
    </reaction>
</comment>
<dbReference type="NCBIfam" id="TIGR00042">
    <property type="entry name" value="RdgB/HAM1 family non-canonical purine NTP pyrophosphatase"/>
    <property type="match status" value="1"/>
</dbReference>
<evidence type="ECO:0000256" key="3">
    <source>
        <dbReference type="ARBA" id="ARBA00022741"/>
    </source>
</evidence>
<comment type="cofactor">
    <cofactor evidence="7">
        <name>Mg(2+)</name>
        <dbReference type="ChEBI" id="CHEBI:18420"/>
    </cofactor>
    <text evidence="7">Binds 1 Mg(2+) ion per subunit.</text>
</comment>
<dbReference type="PANTHER" id="PTHR11067:SF9">
    <property type="entry name" value="INOSINE TRIPHOSPHATE PYROPHOSPHATASE"/>
    <property type="match status" value="1"/>
</dbReference>
<dbReference type="Pfam" id="PF01725">
    <property type="entry name" value="Ham1p_like"/>
    <property type="match status" value="1"/>
</dbReference>
<dbReference type="EMBL" id="JBHSEP010000016">
    <property type="protein sequence ID" value="MFC4600442.1"/>
    <property type="molecule type" value="Genomic_DNA"/>
</dbReference>
<comment type="caution">
    <text evidence="9">The sequence shown here is derived from an EMBL/GenBank/DDBJ whole genome shotgun (WGS) entry which is preliminary data.</text>
</comment>
<keyword evidence="2 7" id="KW-0479">Metal-binding</keyword>
<feature type="binding site" evidence="7">
    <location>
        <position position="75"/>
    </location>
    <ligand>
        <name>substrate</name>
    </ligand>
</feature>
<evidence type="ECO:0000256" key="1">
    <source>
        <dbReference type="ARBA" id="ARBA00008023"/>
    </source>
</evidence>